<dbReference type="PANTHER" id="PTHR43133">
    <property type="entry name" value="RNA POLYMERASE ECF-TYPE SIGMA FACTO"/>
    <property type="match status" value="1"/>
</dbReference>
<dbReference type="Proteomes" id="UP000001416">
    <property type="component" value="Chromosome"/>
</dbReference>
<evidence type="ECO:0000256" key="2">
    <source>
        <dbReference type="ARBA" id="ARBA00023015"/>
    </source>
</evidence>
<evidence type="ECO:0000256" key="3">
    <source>
        <dbReference type="ARBA" id="ARBA00023082"/>
    </source>
</evidence>
<dbReference type="Gene3D" id="1.10.1740.10">
    <property type="match status" value="1"/>
</dbReference>
<keyword evidence="2" id="KW-0805">Transcription regulation</keyword>
<dbReference type="GO" id="GO:0006352">
    <property type="term" value="P:DNA-templated transcription initiation"/>
    <property type="evidence" value="ECO:0007669"/>
    <property type="project" value="InterPro"/>
</dbReference>
<sequence>MCADCFRFYFSKAISMQESSAADTGTAVIDALYREHHRWLLMWLRKKLGCPQNAADLSHDTFVRLLSLQEMPVLREPRAYLLVTANRLMINLNRKHKVEAETLHSIAALLSERTEQDVAHVAAVRQLLEATVLMLIDGLDERSRQAFLLARVEDMTYAEIAETMQVSISRVKQYLVKALAYCHVHLHQLKEDVCLK</sequence>
<proteinExistence type="inferred from homology"/>
<dbReference type="HOGENOM" id="CLU_047691_12_1_4"/>
<dbReference type="InterPro" id="IPR014284">
    <property type="entry name" value="RNA_pol_sigma-70_dom"/>
</dbReference>
<accession>Q82WX4</accession>
<feature type="domain" description="RNA polymerase sigma-70 region 2" evidence="5">
    <location>
        <begin position="32"/>
        <end position="97"/>
    </location>
</feature>
<evidence type="ECO:0000259" key="6">
    <source>
        <dbReference type="Pfam" id="PF08281"/>
    </source>
</evidence>
<organism evidence="7 8">
    <name type="scientific">Nitrosomonas europaea (strain ATCC 19718 / CIP 103999 / KCTC 2705 / NBRC 14298)</name>
    <dbReference type="NCBI Taxonomy" id="228410"/>
    <lineage>
        <taxon>Bacteria</taxon>
        <taxon>Pseudomonadati</taxon>
        <taxon>Pseudomonadota</taxon>
        <taxon>Betaproteobacteria</taxon>
        <taxon>Nitrosomonadales</taxon>
        <taxon>Nitrosomonadaceae</taxon>
        <taxon>Nitrosomonas</taxon>
    </lineage>
</organism>
<dbReference type="InterPro" id="IPR036388">
    <property type="entry name" value="WH-like_DNA-bd_sf"/>
</dbReference>
<keyword evidence="8" id="KW-1185">Reference proteome</keyword>
<dbReference type="InterPro" id="IPR007627">
    <property type="entry name" value="RNA_pol_sigma70_r2"/>
</dbReference>
<dbReference type="SUPFAM" id="SSF88946">
    <property type="entry name" value="Sigma2 domain of RNA polymerase sigma factors"/>
    <property type="match status" value="1"/>
</dbReference>
<dbReference type="Gene3D" id="1.10.10.10">
    <property type="entry name" value="Winged helix-like DNA-binding domain superfamily/Winged helix DNA-binding domain"/>
    <property type="match status" value="1"/>
</dbReference>
<dbReference type="Pfam" id="PF04542">
    <property type="entry name" value="Sigma70_r2"/>
    <property type="match status" value="1"/>
</dbReference>
<evidence type="ECO:0000259" key="5">
    <source>
        <dbReference type="Pfam" id="PF04542"/>
    </source>
</evidence>
<dbReference type="InterPro" id="IPR039425">
    <property type="entry name" value="RNA_pol_sigma-70-like"/>
</dbReference>
<dbReference type="EMBL" id="AL954747">
    <property type="protein sequence ID" value="CAD84444.1"/>
    <property type="molecule type" value="Genomic_DNA"/>
</dbReference>
<dbReference type="Pfam" id="PF08281">
    <property type="entry name" value="Sigma70_r4_2"/>
    <property type="match status" value="1"/>
</dbReference>
<dbReference type="NCBIfam" id="TIGR02937">
    <property type="entry name" value="sigma70-ECF"/>
    <property type="match status" value="1"/>
</dbReference>
<keyword evidence="3" id="KW-0731">Sigma factor</keyword>
<reference evidence="7 8" key="1">
    <citation type="journal article" date="2003" name="J. Bacteriol.">
        <title>Complete genome sequence of the ammonia-oxidizing bacterium and obligate chemolithoautotroph Nitrosomonas europaea.</title>
        <authorList>
            <person name="Chain P."/>
            <person name="Lamerdin J."/>
            <person name="Larimer F."/>
            <person name="Regala W."/>
            <person name="Land M."/>
            <person name="Hauser L."/>
            <person name="Hooper A."/>
            <person name="Klotz M."/>
            <person name="Norton J."/>
            <person name="Sayavedra-Soto L."/>
            <person name="Arciero D."/>
            <person name="Hommes N."/>
            <person name="Whittaker M."/>
            <person name="Arp D."/>
        </authorList>
    </citation>
    <scope>NUCLEOTIDE SEQUENCE [LARGE SCALE GENOMIC DNA]</scope>
    <source>
        <strain evidence="8">ATCC 19718 / CIP 103999 / KCTC 2705 / NBRC 14298</strain>
    </source>
</reference>
<dbReference type="InterPro" id="IPR013249">
    <property type="entry name" value="RNA_pol_sigma70_r4_t2"/>
</dbReference>
<feature type="domain" description="RNA polymerase sigma factor 70 region 4 type 2" evidence="6">
    <location>
        <begin position="132"/>
        <end position="182"/>
    </location>
</feature>
<dbReference type="PhylomeDB" id="Q82WX4"/>
<dbReference type="AlphaFoldDB" id="Q82WX4"/>
<comment type="similarity">
    <text evidence="1">Belongs to the sigma-70 factor family. ECF subfamily.</text>
</comment>
<dbReference type="PANTHER" id="PTHR43133:SF63">
    <property type="entry name" value="RNA POLYMERASE SIGMA FACTOR FECI-RELATED"/>
    <property type="match status" value="1"/>
</dbReference>
<dbReference type="SUPFAM" id="SSF88659">
    <property type="entry name" value="Sigma3 and sigma4 domains of RNA polymerase sigma factors"/>
    <property type="match status" value="1"/>
</dbReference>
<dbReference type="CDD" id="cd06171">
    <property type="entry name" value="Sigma70_r4"/>
    <property type="match status" value="1"/>
</dbReference>
<evidence type="ECO:0000313" key="8">
    <source>
        <dbReference type="Proteomes" id="UP000001416"/>
    </source>
</evidence>
<protein>
    <submittedName>
        <fullName evidence="7">Putative sigma-70 factor, ECF subfamily</fullName>
    </submittedName>
</protein>
<evidence type="ECO:0000256" key="1">
    <source>
        <dbReference type="ARBA" id="ARBA00010641"/>
    </source>
</evidence>
<evidence type="ECO:0000256" key="4">
    <source>
        <dbReference type="ARBA" id="ARBA00023163"/>
    </source>
</evidence>
<dbReference type="InterPro" id="IPR013324">
    <property type="entry name" value="RNA_pol_sigma_r3/r4-like"/>
</dbReference>
<keyword evidence="4" id="KW-0804">Transcription</keyword>
<dbReference type="GO" id="GO:0016987">
    <property type="term" value="F:sigma factor activity"/>
    <property type="evidence" value="ECO:0007669"/>
    <property type="project" value="UniProtKB-KW"/>
</dbReference>
<dbReference type="KEGG" id="neu:NE0533"/>
<dbReference type="InterPro" id="IPR013325">
    <property type="entry name" value="RNA_pol_sigma_r2"/>
</dbReference>
<dbReference type="eggNOG" id="COG1595">
    <property type="taxonomic scope" value="Bacteria"/>
</dbReference>
<dbReference type="GO" id="GO:0003677">
    <property type="term" value="F:DNA binding"/>
    <property type="evidence" value="ECO:0007669"/>
    <property type="project" value="InterPro"/>
</dbReference>
<dbReference type="DNASU" id="1081472"/>
<evidence type="ECO:0000313" key="7">
    <source>
        <dbReference type="EMBL" id="CAD84444.1"/>
    </source>
</evidence>
<dbReference type="STRING" id="228410.NE0533"/>
<name>Q82WX4_NITEU</name>
<gene>
    <name evidence="7" type="ordered locus">NE0533</name>
</gene>